<feature type="transmembrane region" description="Helical" evidence="1">
    <location>
        <begin position="153"/>
        <end position="175"/>
    </location>
</feature>
<feature type="transmembrane region" description="Helical" evidence="1">
    <location>
        <begin position="395"/>
        <end position="416"/>
    </location>
</feature>
<dbReference type="Proteomes" id="UP000231194">
    <property type="component" value="Unassembled WGS sequence"/>
</dbReference>
<dbReference type="EMBL" id="PGVG01000018">
    <property type="protein sequence ID" value="PJG53297.1"/>
    <property type="molecule type" value="Genomic_DNA"/>
</dbReference>
<reference evidence="2 3" key="1">
    <citation type="submission" date="2017-11" db="EMBL/GenBank/DDBJ databases">
        <title>Bradyrhizobium forestalis sp. nov., an efficient nitrogen-fixing bacterium isolated from nodules of forest legume species in the Amazon.</title>
        <authorList>
            <person name="Costa E.M."/>
            <person name="Guimaraes A."/>
            <person name="Carvalho T.S."/>
            <person name="Rodrigues T.L."/>
            <person name="Ribeiro P.R.A."/>
            <person name="Lebbe L."/>
            <person name="Willems A."/>
            <person name="Moreira F.M.S."/>
        </authorList>
    </citation>
    <scope>NUCLEOTIDE SEQUENCE [LARGE SCALE GENOMIC DNA]</scope>
    <source>
        <strain evidence="2 3">INPA54B</strain>
    </source>
</reference>
<name>A0A2M8R674_9BRAD</name>
<feature type="transmembrane region" description="Helical" evidence="1">
    <location>
        <begin position="187"/>
        <end position="204"/>
    </location>
</feature>
<dbReference type="AlphaFoldDB" id="A0A2M8R674"/>
<evidence type="ECO:0000313" key="3">
    <source>
        <dbReference type="Proteomes" id="UP000231194"/>
    </source>
</evidence>
<dbReference type="OrthoDB" id="8256647at2"/>
<protein>
    <submittedName>
        <fullName evidence="2">Uncharacterized protein</fullName>
    </submittedName>
</protein>
<feature type="transmembrane region" description="Helical" evidence="1">
    <location>
        <begin position="320"/>
        <end position="337"/>
    </location>
</feature>
<sequence length="492" mass="53970">MHNQGVIPLKARPVVDRRVWIGWTLCSLFPAVFLLCLFALTSLSAPEHDDFCFAFQYARHNFLQTVSIFYHTQSGRVLALWLTQVPSALSTAAGISLLSAYSLTMAVSAGLFLVGVALATIRAWPRTGALQLTFLTLAFAGTVLGAAPSVRDLLYWLSAVTCYLPPALVTILILGECIRAIDQQTNFSWLLSLAMALGGFAAALCNEFTGAWLVLILLASLSARYLYGQKLQIAHHVLIATAIVIGWLIVVSADGNNARMTQLPNGGRVVWSLYEGVLDALVGLGRFAREPATILWLATAGLFALVEADATSPTPQKRKLLALGTIAISLACCYFEYFTHRYATGMRLIERAQNQALILLLFGSTLGVRLLVSAYRPQLRERLAAGMCRGLLDPVGMPASLTLLTVASLFLSSTAFELRSQWQDLYPYWRESAERHRLLTTSPEPIIYIPRHKWTPSLLMTADVTADAERLPNDCIAAYYHKSAVYAADTPR</sequence>
<feature type="transmembrane region" description="Helical" evidence="1">
    <location>
        <begin position="357"/>
        <end position="375"/>
    </location>
</feature>
<comment type="caution">
    <text evidence="2">The sequence shown here is derived from an EMBL/GenBank/DDBJ whole genome shotgun (WGS) entry which is preliminary data.</text>
</comment>
<evidence type="ECO:0000256" key="1">
    <source>
        <dbReference type="SAM" id="Phobius"/>
    </source>
</evidence>
<keyword evidence="1" id="KW-0812">Transmembrane</keyword>
<organism evidence="2 3">
    <name type="scientific">Bradyrhizobium forestalis</name>
    <dbReference type="NCBI Taxonomy" id="1419263"/>
    <lineage>
        <taxon>Bacteria</taxon>
        <taxon>Pseudomonadati</taxon>
        <taxon>Pseudomonadota</taxon>
        <taxon>Alphaproteobacteria</taxon>
        <taxon>Hyphomicrobiales</taxon>
        <taxon>Nitrobacteraceae</taxon>
        <taxon>Bradyrhizobium</taxon>
    </lineage>
</organism>
<gene>
    <name evidence="2" type="ORF">CVM73_21660</name>
</gene>
<proteinExistence type="predicted"/>
<feature type="transmembrane region" description="Helical" evidence="1">
    <location>
        <begin position="100"/>
        <end position="121"/>
    </location>
</feature>
<accession>A0A2M8R674</accession>
<evidence type="ECO:0000313" key="2">
    <source>
        <dbReference type="EMBL" id="PJG53297.1"/>
    </source>
</evidence>
<feature type="transmembrane region" description="Helical" evidence="1">
    <location>
        <begin position="234"/>
        <end position="253"/>
    </location>
</feature>
<feature type="transmembrane region" description="Helical" evidence="1">
    <location>
        <begin position="20"/>
        <end position="40"/>
    </location>
</feature>
<feature type="transmembrane region" description="Helical" evidence="1">
    <location>
        <begin position="210"/>
        <end position="227"/>
    </location>
</feature>
<dbReference type="InterPro" id="IPR045691">
    <property type="entry name" value="DUF6056"/>
</dbReference>
<keyword evidence="1" id="KW-1133">Transmembrane helix</keyword>
<keyword evidence="3" id="KW-1185">Reference proteome</keyword>
<dbReference type="Pfam" id="PF19528">
    <property type="entry name" value="DUF6056"/>
    <property type="match status" value="1"/>
</dbReference>
<keyword evidence="1" id="KW-0472">Membrane</keyword>
<feature type="transmembrane region" description="Helical" evidence="1">
    <location>
        <begin position="128"/>
        <end position="147"/>
    </location>
</feature>